<dbReference type="Gene3D" id="3.30.710.10">
    <property type="entry name" value="Potassium Channel Kv1.1, Chain A"/>
    <property type="match status" value="1"/>
</dbReference>
<dbReference type="InterPro" id="IPR052407">
    <property type="entry name" value="BTB_POZ_domain_cont_9"/>
</dbReference>
<dbReference type="InterPro" id="IPR006571">
    <property type="entry name" value="TLDc_dom"/>
</dbReference>
<evidence type="ECO:0000259" key="3">
    <source>
        <dbReference type="PROSITE" id="PS51886"/>
    </source>
</evidence>
<dbReference type="PROSITE" id="PS51886">
    <property type="entry name" value="TLDC"/>
    <property type="match status" value="1"/>
</dbReference>
<dbReference type="SMART" id="SM00225">
    <property type="entry name" value="BTB"/>
    <property type="match status" value="1"/>
</dbReference>
<organism evidence="4 5">
    <name type="scientific">Diversispora epigaea</name>
    <dbReference type="NCBI Taxonomy" id="1348612"/>
    <lineage>
        <taxon>Eukaryota</taxon>
        <taxon>Fungi</taxon>
        <taxon>Fungi incertae sedis</taxon>
        <taxon>Mucoromycota</taxon>
        <taxon>Glomeromycotina</taxon>
        <taxon>Glomeromycetes</taxon>
        <taxon>Diversisporales</taxon>
        <taxon>Diversisporaceae</taxon>
        <taxon>Diversispora</taxon>
    </lineage>
</organism>
<dbReference type="InterPro" id="IPR011333">
    <property type="entry name" value="SKP1/BTB/POZ_sf"/>
</dbReference>
<sequence>MPEKFFDKLLNDLQKLFENSDNYDVIIEIGNGDNQQSFKVHSAILCYRCPYLYKELDRKEVHNKENLKTIEKPNLSIKVFDIIIRYIYYGIISLENIDPPIIFDLLITANEYSFEELILYLQSFLIENYSPWLHHNFSKIYNFCFHSEKLENLQTLQKYCDDIILKCPKIIFEFNNLKSLSEIALISLIKRDNLQLDEIEIWNYLIQWGKTKNPNLPDNLIQWTNDDFLTLKNTVQKCLPYIRYFQITGDNIIKNIKPYQQILPSNLWDDLMQYFIAPHLPVSTNILPPRNHQFNISSSTRIPDILRHISPKLSDQYITQTKILAQYIPQTKLFSQYISSNITSPTISTLSSPIYEENWEKNNCEEDNREGNNCEENIHEESTHENNQEENTHENNPKENKENTYENNPEENNLNFVNSNIITRDHMAEIASWIDKTNYNISNIPYDFKLLYCGSTNGFDYTNFWDKCNKIKNILIILKVKNSKEILGGFNPIGWNVETEGYTNTNESFIFSLKNDQNLKSIISRVINPDKSIRNNYLNRYGPIFGEHDFVMYNNFQYACWCIKRDYEQPIRDNPHKFIIDEYEAFQIIKKH</sequence>
<protein>
    <recommendedName>
        <fullName evidence="6">BTB domain-containing protein</fullName>
    </recommendedName>
</protein>
<accession>A0A397G709</accession>
<dbReference type="Pfam" id="PF07534">
    <property type="entry name" value="TLD"/>
    <property type="match status" value="1"/>
</dbReference>
<dbReference type="PROSITE" id="PS50097">
    <property type="entry name" value="BTB"/>
    <property type="match status" value="1"/>
</dbReference>
<dbReference type="EMBL" id="PQFF01000504">
    <property type="protein sequence ID" value="RHZ46821.1"/>
    <property type="molecule type" value="Genomic_DNA"/>
</dbReference>
<dbReference type="GO" id="GO:0005737">
    <property type="term" value="C:cytoplasm"/>
    <property type="evidence" value="ECO:0007669"/>
    <property type="project" value="TreeGrafter"/>
</dbReference>
<feature type="compositionally biased region" description="Basic and acidic residues" evidence="1">
    <location>
        <begin position="379"/>
        <end position="404"/>
    </location>
</feature>
<dbReference type="InterPro" id="IPR011705">
    <property type="entry name" value="BACK"/>
</dbReference>
<dbReference type="OrthoDB" id="194443at2759"/>
<evidence type="ECO:0000313" key="4">
    <source>
        <dbReference type="EMBL" id="RHZ46821.1"/>
    </source>
</evidence>
<keyword evidence="5" id="KW-1185">Reference proteome</keyword>
<dbReference type="PANTHER" id="PTHR46306:SF1">
    <property type="entry name" value="BTB_POZ DOMAIN-CONTAINING PROTEIN 9"/>
    <property type="match status" value="1"/>
</dbReference>
<evidence type="ECO:0000313" key="5">
    <source>
        <dbReference type="Proteomes" id="UP000266861"/>
    </source>
</evidence>
<dbReference type="PANTHER" id="PTHR46306">
    <property type="entry name" value="BTB/POZ DOMAIN-CONTAINING PROTEIN 9"/>
    <property type="match status" value="1"/>
</dbReference>
<proteinExistence type="predicted"/>
<feature type="domain" description="TLDc" evidence="3">
    <location>
        <begin position="420"/>
        <end position="589"/>
    </location>
</feature>
<comment type="caution">
    <text evidence="4">The sequence shown here is derived from an EMBL/GenBank/DDBJ whole genome shotgun (WGS) entry which is preliminary data.</text>
</comment>
<reference evidence="4 5" key="1">
    <citation type="submission" date="2018-08" db="EMBL/GenBank/DDBJ databases">
        <title>Genome and evolution of the arbuscular mycorrhizal fungus Diversispora epigaea (formerly Glomus versiforme) and its bacterial endosymbionts.</title>
        <authorList>
            <person name="Sun X."/>
            <person name="Fei Z."/>
            <person name="Harrison M."/>
        </authorList>
    </citation>
    <scope>NUCLEOTIDE SEQUENCE [LARGE SCALE GENOMIC DNA]</scope>
    <source>
        <strain evidence="4 5">IT104</strain>
    </source>
</reference>
<name>A0A397G709_9GLOM</name>
<dbReference type="SUPFAM" id="SSF54695">
    <property type="entry name" value="POZ domain"/>
    <property type="match status" value="1"/>
</dbReference>
<gene>
    <name evidence="4" type="ORF">Glove_606g99</name>
</gene>
<feature type="region of interest" description="Disordered" evidence="1">
    <location>
        <begin position="379"/>
        <end position="412"/>
    </location>
</feature>
<dbReference type="AlphaFoldDB" id="A0A397G709"/>
<evidence type="ECO:0000256" key="1">
    <source>
        <dbReference type="SAM" id="MobiDB-lite"/>
    </source>
</evidence>
<dbReference type="InterPro" id="IPR000210">
    <property type="entry name" value="BTB/POZ_dom"/>
</dbReference>
<evidence type="ECO:0008006" key="6">
    <source>
        <dbReference type="Google" id="ProtNLM"/>
    </source>
</evidence>
<evidence type="ECO:0000259" key="2">
    <source>
        <dbReference type="PROSITE" id="PS50097"/>
    </source>
</evidence>
<dbReference type="Pfam" id="PF07707">
    <property type="entry name" value="BACK"/>
    <property type="match status" value="1"/>
</dbReference>
<dbReference type="Proteomes" id="UP000266861">
    <property type="component" value="Unassembled WGS sequence"/>
</dbReference>
<dbReference type="Pfam" id="PF00651">
    <property type="entry name" value="BTB"/>
    <property type="match status" value="1"/>
</dbReference>
<feature type="domain" description="BTB" evidence="2">
    <location>
        <begin position="23"/>
        <end position="96"/>
    </location>
</feature>